<protein>
    <submittedName>
        <fullName evidence="2">Uncharacterized protein</fullName>
    </submittedName>
</protein>
<feature type="region of interest" description="Disordered" evidence="1">
    <location>
        <begin position="128"/>
        <end position="148"/>
    </location>
</feature>
<dbReference type="RefSeq" id="XP_060281224.1">
    <property type="nucleotide sequence ID" value="XM_060432814.1"/>
</dbReference>
<comment type="caution">
    <text evidence="2">The sequence shown here is derived from an EMBL/GenBank/DDBJ whole genome shotgun (WGS) entry which is preliminary data.</text>
</comment>
<keyword evidence="3" id="KW-1185">Reference proteome</keyword>
<gene>
    <name evidence="2" type="ORF">QBC33DRAFT_621626</name>
</gene>
<organism evidence="2 3">
    <name type="scientific">Phialemonium atrogriseum</name>
    <dbReference type="NCBI Taxonomy" id="1093897"/>
    <lineage>
        <taxon>Eukaryota</taxon>
        <taxon>Fungi</taxon>
        <taxon>Dikarya</taxon>
        <taxon>Ascomycota</taxon>
        <taxon>Pezizomycotina</taxon>
        <taxon>Sordariomycetes</taxon>
        <taxon>Sordariomycetidae</taxon>
        <taxon>Cephalothecales</taxon>
        <taxon>Cephalothecaceae</taxon>
        <taxon>Phialemonium</taxon>
    </lineage>
</organism>
<name>A0AAJ0FDW9_9PEZI</name>
<dbReference type="Proteomes" id="UP001244011">
    <property type="component" value="Unassembled WGS sequence"/>
</dbReference>
<feature type="compositionally biased region" description="Acidic residues" evidence="1">
    <location>
        <begin position="129"/>
        <end position="140"/>
    </location>
</feature>
<sequence>MIDLFRCCERVITEEGIIIETSNHFLEPGEVLPQPGPSQRSPPKDDKKGNKDGKKDKKKDKNKGSSTSSAGDELPEPNPPSPQTRTEVGPPVTISQRLDLGERRRITVRPLRPRENVRGWGTAYFGMAEAEDEDEDEDGDQFPYGTRV</sequence>
<evidence type="ECO:0000256" key="1">
    <source>
        <dbReference type="SAM" id="MobiDB-lite"/>
    </source>
</evidence>
<dbReference type="AlphaFoldDB" id="A0AAJ0FDW9"/>
<proteinExistence type="predicted"/>
<dbReference type="GeneID" id="85316001"/>
<dbReference type="EMBL" id="MU839017">
    <property type="protein sequence ID" value="KAK1765011.1"/>
    <property type="molecule type" value="Genomic_DNA"/>
</dbReference>
<feature type="compositionally biased region" description="Basic and acidic residues" evidence="1">
    <location>
        <begin position="42"/>
        <end position="55"/>
    </location>
</feature>
<reference evidence="2" key="1">
    <citation type="submission" date="2023-06" db="EMBL/GenBank/DDBJ databases">
        <title>Genome-scale phylogeny and comparative genomics of the fungal order Sordariales.</title>
        <authorList>
            <consortium name="Lawrence Berkeley National Laboratory"/>
            <person name="Hensen N."/>
            <person name="Bonometti L."/>
            <person name="Westerberg I."/>
            <person name="Brannstrom I.O."/>
            <person name="Guillou S."/>
            <person name="Cros-Aarteil S."/>
            <person name="Calhoun S."/>
            <person name="Haridas S."/>
            <person name="Kuo A."/>
            <person name="Mondo S."/>
            <person name="Pangilinan J."/>
            <person name="Riley R."/>
            <person name="Labutti K."/>
            <person name="Andreopoulos B."/>
            <person name="Lipzen A."/>
            <person name="Chen C."/>
            <person name="Yanf M."/>
            <person name="Daum C."/>
            <person name="Ng V."/>
            <person name="Clum A."/>
            <person name="Steindorff A."/>
            <person name="Ohm R."/>
            <person name="Martin F."/>
            <person name="Silar P."/>
            <person name="Natvig D."/>
            <person name="Lalanne C."/>
            <person name="Gautier V."/>
            <person name="Ament-Velasquez S.L."/>
            <person name="Kruys A."/>
            <person name="Hutchinson M.I."/>
            <person name="Powell A.J."/>
            <person name="Barry K."/>
            <person name="Miller A.N."/>
            <person name="Grigoriev I.V."/>
            <person name="Debuchy R."/>
            <person name="Gladieux P."/>
            <person name="Thoren M.H."/>
            <person name="Johannesson H."/>
        </authorList>
    </citation>
    <scope>NUCLEOTIDE SEQUENCE</scope>
    <source>
        <strain evidence="2">8032-3</strain>
    </source>
</reference>
<evidence type="ECO:0000313" key="3">
    <source>
        <dbReference type="Proteomes" id="UP001244011"/>
    </source>
</evidence>
<accession>A0AAJ0FDW9</accession>
<feature type="region of interest" description="Disordered" evidence="1">
    <location>
        <begin position="26"/>
        <end position="106"/>
    </location>
</feature>
<evidence type="ECO:0000313" key="2">
    <source>
        <dbReference type="EMBL" id="KAK1765011.1"/>
    </source>
</evidence>